<protein>
    <recommendedName>
        <fullName evidence="2">Protein kinase domain-containing protein</fullName>
    </recommendedName>
</protein>
<dbReference type="InterPro" id="IPR051177">
    <property type="entry name" value="CIK-Related_Protein"/>
</dbReference>
<accession>A0ABP9YXG5</accession>
<feature type="compositionally biased region" description="Low complexity" evidence="1">
    <location>
        <begin position="744"/>
        <end position="759"/>
    </location>
</feature>
<proteinExistence type="predicted"/>
<dbReference type="Gene3D" id="1.25.10.10">
    <property type="entry name" value="Leucine-rich Repeat Variant"/>
    <property type="match status" value="1"/>
</dbReference>
<dbReference type="PANTHER" id="PTHR12984">
    <property type="entry name" value="SCY1-RELATED S/T PROTEIN KINASE-LIKE"/>
    <property type="match status" value="1"/>
</dbReference>
<dbReference type="InterPro" id="IPR003593">
    <property type="entry name" value="AAA+_ATPase"/>
</dbReference>
<reference evidence="3 4" key="1">
    <citation type="submission" date="2024-04" db="EMBL/GenBank/DDBJ databases">
        <title>genome sequences of Mucor flavus KT1a and Helicostylum pulchrum KT1b strains isolated from the surface of a dry-aged beef.</title>
        <authorList>
            <person name="Toyotome T."/>
            <person name="Hosono M."/>
            <person name="Torimaru M."/>
            <person name="Fukuda K."/>
            <person name="Mikami N."/>
        </authorList>
    </citation>
    <scope>NUCLEOTIDE SEQUENCE [LARGE SCALE GENOMIC DNA]</scope>
    <source>
        <strain evidence="3 4">KT1a</strain>
    </source>
</reference>
<dbReference type="Pfam" id="PF00069">
    <property type="entry name" value="Pkinase"/>
    <property type="match status" value="1"/>
</dbReference>
<dbReference type="InterPro" id="IPR036514">
    <property type="entry name" value="SGNH_hydro_sf"/>
</dbReference>
<dbReference type="InterPro" id="IPR011009">
    <property type="entry name" value="Kinase-like_dom_sf"/>
</dbReference>
<dbReference type="Gene3D" id="3.40.50.1110">
    <property type="entry name" value="SGNH hydrolase"/>
    <property type="match status" value="1"/>
</dbReference>
<evidence type="ECO:0000313" key="4">
    <source>
        <dbReference type="Proteomes" id="UP001473302"/>
    </source>
</evidence>
<dbReference type="SUPFAM" id="SSF52540">
    <property type="entry name" value="P-loop containing nucleoside triphosphate hydrolases"/>
    <property type="match status" value="1"/>
</dbReference>
<gene>
    <name evidence="3" type="ORF">MFLAVUS_004969</name>
</gene>
<dbReference type="InterPro" id="IPR041664">
    <property type="entry name" value="AAA_16"/>
</dbReference>
<organism evidence="3 4">
    <name type="scientific">Mucor flavus</name>
    <dbReference type="NCBI Taxonomy" id="439312"/>
    <lineage>
        <taxon>Eukaryota</taxon>
        <taxon>Fungi</taxon>
        <taxon>Fungi incertae sedis</taxon>
        <taxon>Mucoromycota</taxon>
        <taxon>Mucoromycotina</taxon>
        <taxon>Mucoromycetes</taxon>
        <taxon>Mucorales</taxon>
        <taxon>Mucorineae</taxon>
        <taxon>Mucoraceae</taxon>
        <taxon>Mucor</taxon>
    </lineage>
</organism>
<dbReference type="Pfam" id="PF13191">
    <property type="entry name" value="AAA_16"/>
    <property type="match status" value="1"/>
</dbReference>
<name>A0ABP9YXG5_9FUNG</name>
<evidence type="ECO:0000259" key="2">
    <source>
        <dbReference type="PROSITE" id="PS50011"/>
    </source>
</evidence>
<dbReference type="SUPFAM" id="SSF56112">
    <property type="entry name" value="Protein kinase-like (PK-like)"/>
    <property type="match status" value="1"/>
</dbReference>
<dbReference type="SMART" id="SM00382">
    <property type="entry name" value="AAA"/>
    <property type="match status" value="1"/>
</dbReference>
<comment type="caution">
    <text evidence="3">The sequence shown here is derived from an EMBL/GenBank/DDBJ whole genome shotgun (WGS) entry which is preliminary data.</text>
</comment>
<feature type="domain" description="Protein kinase" evidence="2">
    <location>
        <begin position="20"/>
        <end position="308"/>
    </location>
</feature>
<dbReference type="SUPFAM" id="SSF52266">
    <property type="entry name" value="SGNH hydrolase"/>
    <property type="match status" value="1"/>
</dbReference>
<keyword evidence="4" id="KW-1185">Reference proteome</keyword>
<dbReference type="InterPro" id="IPR027417">
    <property type="entry name" value="P-loop_NTPase"/>
</dbReference>
<dbReference type="InterPro" id="IPR016024">
    <property type="entry name" value="ARM-type_fold"/>
</dbReference>
<evidence type="ECO:0000313" key="3">
    <source>
        <dbReference type="EMBL" id="GAA5811532.1"/>
    </source>
</evidence>
<dbReference type="CDD" id="cd14011">
    <property type="entry name" value="PK_SCY1_like"/>
    <property type="match status" value="1"/>
</dbReference>
<dbReference type="Proteomes" id="UP001473302">
    <property type="component" value="Unassembled WGS sequence"/>
</dbReference>
<dbReference type="PANTHER" id="PTHR12984:SF6">
    <property type="entry name" value="SCY1-LIKE PROTEIN 2"/>
    <property type="match status" value="1"/>
</dbReference>
<sequence>MSSAFYSFISSITNPITSRYDIKSQVSSSGLWKIYQGERKTTGKKVALFIFEKKTLETNFRRERGSSKHDTDIVYELLKKEAGNLARLRHPSILEVVEPVSESRSSIVFVTEPLMGSLTHLVKSSNNYSSESQEPGLDLDELEIQKGLLQVGKGLQFFSDAKVVHHNLTTDAIFVNAKGDWKIGGLGFSVFLNNGDASEMGYENNDYLPETCQINLDYAAPEFVLDNNVCQANDMFSLGCLAYAVHNKGLSLLKTFNSFHTFEHQVKSLPSQQFTNIPDDLKQVIRALLVRHPNQRMTPIEFQNSKYFDNLLVSTMKFLESFPEKTREEKAQFMKGLARVLGQFPERVLKRKILPSLLEELKDAQLLPYTIPNIFIITQKLSQQEFCDLVLPALKPVFNVRDPPQNMIVLLEKLDILQQKTPRETFREDVMPLVYAALEAPTAVVQEKALRIIPSLAESLDYTAIKSSLFPRVQAVFVQTTILSVKVSTLICFHSMIKVLDKFTVQEKLVPVLKNIKTKEPAVMLATLAVYDEVGKVADKEIIATEILPQLWRMSFGPLLNLEQFQKFMKTIHDLTKRVEDSHVRHLKEVKSLEEQTRNVSVNSSPQPVNVSTINDTGVSFESLVGGKSTEQSNDLFSNQPTQQQTWTSPISQPMITPTKTSSTNWKSNPTAASTTTTTNWNSQKPMTPQQQTTNNWSVPISPSMNSQKPIATNTWTSPQQTNGWSTSAQQQQQQIPSLSTPPSFQSNSMNQNSGSNFNALRGISTAPQSQPMMPLSSGMGLLQPISSSSQSKSNPTPATKTINLHAFDPLALLISCLLSVSIQTVLPNPPKPNFKNIIAFGDSYTDNGSFSKFYKSKTYRISKSSLSPSTSEIERYADGPLWVEYLTELFDNALLFDFARSGATVINDFIARPPEDMSMQIDAYIKSKAPTQHSIYFMWMGVNDIFELFKLHPNDNPKRRDILDGVIDSIHQDLTRLYKSGANHIILMGLIPLETAFVYSNVSPQTKLELKKLVSDYNQRLTSVMTDFQREAPMTSSAFFDMHKLFQSILDQSQVNAATHCDKGIHCKDLVWWDNLHPSTKGSNIKDKVAKLTLEQTPKHAPHNIIKTHGLLLARLNGIELPSQLYNLDSEYNTLYKLVKQTVTSGESNSCLLIGNRGTGKTALVRTVLRDLQKLQNEFCIVKLNGLTETNDRLALNEIARQLAIEQDQNDRSFTSFADSFDYLLSLLKSGDKSSLPVVFILDEFDLFAQHPKQALLYNLFDAAQSAQNPMAVIGLTCRLDTLDLLEKRVKSRFSHRQIYLFPSSNFGQFIEVAKGTLLLPSEEGNKPFNDSLEDLFQNPVVNGILRRIFDLSKDIRMFHKICFPPVCKLSRTQPFLLAEDFLESSLVQRADSKTELLTGISLLELILIISMKKLLEKDVLSFNFQMVYDEYKDFMNETQVKGMGFGMKLYKRPVALKAFENLQMFELVCPTDVAGKCPKEYRMTKLMLEQAQVTEAVLKYNCPSMVKKWGTGGA</sequence>
<feature type="compositionally biased region" description="Polar residues" evidence="1">
    <location>
        <begin position="629"/>
        <end position="670"/>
    </location>
</feature>
<dbReference type="InterPro" id="IPR032705">
    <property type="entry name" value="ORC4_C"/>
</dbReference>
<dbReference type="Gene3D" id="1.10.510.10">
    <property type="entry name" value="Transferase(Phosphotransferase) domain 1"/>
    <property type="match status" value="1"/>
</dbReference>
<evidence type="ECO:0000256" key="1">
    <source>
        <dbReference type="SAM" id="MobiDB-lite"/>
    </source>
</evidence>
<dbReference type="CDD" id="cd00009">
    <property type="entry name" value="AAA"/>
    <property type="match status" value="1"/>
</dbReference>
<dbReference type="Pfam" id="PF00657">
    <property type="entry name" value="Lipase_GDSL"/>
    <property type="match status" value="1"/>
</dbReference>
<dbReference type="CDD" id="cd01846">
    <property type="entry name" value="fatty_acyltransferase_like"/>
    <property type="match status" value="1"/>
</dbReference>
<dbReference type="EMBL" id="BAABUK010000010">
    <property type="protein sequence ID" value="GAA5811532.1"/>
    <property type="molecule type" value="Genomic_DNA"/>
</dbReference>
<dbReference type="InterPro" id="IPR001087">
    <property type="entry name" value="GDSL"/>
</dbReference>
<feature type="compositionally biased region" description="Polar residues" evidence="1">
    <location>
        <begin position="680"/>
        <end position="729"/>
    </location>
</feature>
<dbReference type="Gene3D" id="3.30.200.20">
    <property type="entry name" value="Phosphorylase Kinase, domain 1"/>
    <property type="match status" value="1"/>
</dbReference>
<dbReference type="InterPro" id="IPR000719">
    <property type="entry name" value="Prot_kinase_dom"/>
</dbReference>
<dbReference type="PROSITE" id="PS50011">
    <property type="entry name" value="PROTEIN_KINASE_DOM"/>
    <property type="match status" value="1"/>
</dbReference>
<dbReference type="Gene3D" id="3.40.50.300">
    <property type="entry name" value="P-loop containing nucleotide triphosphate hydrolases"/>
    <property type="match status" value="1"/>
</dbReference>
<dbReference type="Pfam" id="PF14629">
    <property type="entry name" value="ORC4_C"/>
    <property type="match status" value="1"/>
</dbReference>
<feature type="region of interest" description="Disordered" evidence="1">
    <location>
        <begin position="629"/>
        <end position="798"/>
    </location>
</feature>
<dbReference type="SUPFAM" id="SSF48371">
    <property type="entry name" value="ARM repeat"/>
    <property type="match status" value="1"/>
</dbReference>
<dbReference type="InterPro" id="IPR011989">
    <property type="entry name" value="ARM-like"/>
</dbReference>